<dbReference type="Proteomes" id="UP000318720">
    <property type="component" value="Unassembled WGS sequence"/>
</dbReference>
<accession>A0AAE8VWQ4</accession>
<dbReference type="Gene3D" id="3.40.190.10">
    <property type="entry name" value="Periplasmic binding protein-like II"/>
    <property type="match status" value="1"/>
</dbReference>
<comment type="caution">
    <text evidence="1">The sequence shown here is derived from an EMBL/GenBank/DDBJ whole genome shotgun (WGS) entry which is preliminary data.</text>
</comment>
<dbReference type="EMBL" id="SPAZ01000315">
    <property type="protein sequence ID" value="TQE19617.1"/>
    <property type="molecule type" value="Genomic_DNA"/>
</dbReference>
<evidence type="ECO:0000313" key="1">
    <source>
        <dbReference type="EMBL" id="TQE19617.1"/>
    </source>
</evidence>
<protein>
    <submittedName>
        <fullName evidence="1">Sulfate ABC transporter substrate-binding protein</fullName>
    </submittedName>
</protein>
<reference evidence="1 2" key="1">
    <citation type="submission" date="2019-03" db="EMBL/GenBank/DDBJ databases">
        <title>Comparative genomic analyses of the sweetpotato soil rot pathogen, Streptomyces ipomoeae.</title>
        <authorList>
            <person name="Ruschel Soares N."/>
            <person name="Badger J.H."/>
            <person name="Huguet-Tapia J.C."/>
            <person name="Clark C.A."/>
            <person name="Pettis G.S."/>
        </authorList>
    </citation>
    <scope>NUCLEOTIDE SEQUENCE [LARGE SCALE GENOMIC DNA]</scope>
    <source>
        <strain evidence="1 2">88-35</strain>
    </source>
</reference>
<sequence>AVLRASVKTNAYIGSHPDEAKAAANAQLKADSGKELPANVLDPAWKSIQFTDDPLASTLQTEADHAVKAGLLEKPKLDGIYDLTPLNKVLKAEGEPAVDDAGLGVK</sequence>
<feature type="non-terminal residue" evidence="1">
    <location>
        <position position="1"/>
    </location>
</feature>
<gene>
    <name evidence="1" type="ORF">Sipo8835_39375</name>
</gene>
<dbReference type="AlphaFoldDB" id="A0AAE8VWQ4"/>
<evidence type="ECO:0000313" key="2">
    <source>
        <dbReference type="Proteomes" id="UP000318720"/>
    </source>
</evidence>
<organism evidence="1 2">
    <name type="scientific">Streptomyces ipomoeae</name>
    <dbReference type="NCBI Taxonomy" id="103232"/>
    <lineage>
        <taxon>Bacteria</taxon>
        <taxon>Bacillati</taxon>
        <taxon>Actinomycetota</taxon>
        <taxon>Actinomycetes</taxon>
        <taxon>Kitasatosporales</taxon>
        <taxon>Streptomycetaceae</taxon>
        <taxon>Streptomyces</taxon>
    </lineage>
</organism>
<proteinExistence type="predicted"/>
<name>A0AAE8VWQ4_9ACTN</name>